<comment type="caution">
    <text evidence="2">The sequence shown here is derived from an EMBL/GenBank/DDBJ whole genome shotgun (WGS) entry which is preliminary data.</text>
</comment>
<name>A0A813SDE2_9BILA</name>
<dbReference type="Gene3D" id="3.90.176.10">
    <property type="entry name" value="Toxin ADP-ribosyltransferase, Chain A, domain 1"/>
    <property type="match status" value="1"/>
</dbReference>
<gene>
    <name evidence="2" type="ORF">BJG266_LOCUS4804</name>
    <name evidence="1" type="ORF">QVE165_LOCUS1898</name>
</gene>
<dbReference type="OrthoDB" id="10372535at2759"/>
<dbReference type="AlphaFoldDB" id="A0A813SDE2"/>
<proteinExistence type="predicted"/>
<evidence type="ECO:0000313" key="2">
    <source>
        <dbReference type="EMBL" id="CAF0793538.1"/>
    </source>
</evidence>
<reference evidence="2" key="1">
    <citation type="submission" date="2021-02" db="EMBL/GenBank/DDBJ databases">
        <authorList>
            <person name="Nowell W R."/>
        </authorList>
    </citation>
    <scope>NUCLEOTIDE SEQUENCE</scope>
</reference>
<dbReference type="Proteomes" id="UP000663877">
    <property type="component" value="Unassembled WGS sequence"/>
</dbReference>
<protein>
    <submittedName>
        <fullName evidence="2">Uncharacterized protein</fullName>
    </submittedName>
</protein>
<dbReference type="Gene3D" id="1.25.40.10">
    <property type="entry name" value="Tetratricopeptide repeat domain"/>
    <property type="match status" value="1"/>
</dbReference>
<evidence type="ECO:0000313" key="3">
    <source>
        <dbReference type="Proteomes" id="UP000663832"/>
    </source>
</evidence>
<dbReference type="SUPFAM" id="SSF56399">
    <property type="entry name" value="ADP-ribosylation"/>
    <property type="match status" value="1"/>
</dbReference>
<keyword evidence="3" id="KW-1185">Reference proteome</keyword>
<dbReference type="InterPro" id="IPR011990">
    <property type="entry name" value="TPR-like_helical_dom_sf"/>
</dbReference>
<accession>A0A813SDE2</accession>
<evidence type="ECO:0000313" key="4">
    <source>
        <dbReference type="Proteomes" id="UP000663877"/>
    </source>
</evidence>
<dbReference type="Proteomes" id="UP000663832">
    <property type="component" value="Unassembled WGS sequence"/>
</dbReference>
<dbReference type="EMBL" id="CAJNOI010000012">
    <property type="protein sequence ID" value="CAF0793538.1"/>
    <property type="molecule type" value="Genomic_DNA"/>
</dbReference>
<evidence type="ECO:0000313" key="1">
    <source>
        <dbReference type="EMBL" id="CAF0758219.1"/>
    </source>
</evidence>
<dbReference type="EMBL" id="CAJNOM010000006">
    <property type="protein sequence ID" value="CAF0758219.1"/>
    <property type="molecule type" value="Genomic_DNA"/>
</dbReference>
<organism evidence="2 4">
    <name type="scientific">Adineta steineri</name>
    <dbReference type="NCBI Taxonomy" id="433720"/>
    <lineage>
        <taxon>Eukaryota</taxon>
        <taxon>Metazoa</taxon>
        <taxon>Spiralia</taxon>
        <taxon>Gnathifera</taxon>
        <taxon>Rotifera</taxon>
        <taxon>Eurotatoria</taxon>
        <taxon>Bdelloidea</taxon>
        <taxon>Adinetida</taxon>
        <taxon>Adinetidae</taxon>
        <taxon>Adineta</taxon>
    </lineage>
</organism>
<sequence>MTAPILFNDKKHLGKFSLIWLDQNANLSKDIEQKLRSIINHLKQFQDIEQYHQYIEQSLEQYRLILIVNDEFGKIIVPHIHYINKLLSIYVHCSDNNIDKQWSSKFQKIKSVVIDIDDLISVIKNKFKIQRKLEESFSINGYSLHNQSRTRLNTPFLFSQIFLDSLLKLKSNENDQNNLIRYLQHEYQNNPNELNNIQQFKENYLSNKVLWWYKRKDFFFSSTLNAVLKTKNLSMMFLFRSFLFDIQEQLRKYQSKQCLKVYRSQIMSIDDYYYINNAINYLSANSFLSTTKSYSTACSLFDQLDIGSESMKVIFEINADPNVVTSKPFGDISELSNHSEILFMPGSIFRVEKCVYELNGPNIIQMTLCNENDLNLNEQIDNDMINPRLIGKIVSKMGKNDLAEKYFQRLIEQLSSNDSLLADLYEDLSQVLSQIGDDQMSKTWYEKSIVFKQQYQLMDKSTG</sequence>